<comment type="similarity">
    <text evidence="1">Belongs to the FAH family.</text>
</comment>
<dbReference type="InterPro" id="IPR011234">
    <property type="entry name" value="Fumarylacetoacetase-like_C"/>
</dbReference>
<proteinExistence type="inferred from homology"/>
<dbReference type="GO" id="GO:0046872">
    <property type="term" value="F:metal ion binding"/>
    <property type="evidence" value="ECO:0007669"/>
    <property type="project" value="UniProtKB-KW"/>
</dbReference>
<dbReference type="InterPro" id="IPR051121">
    <property type="entry name" value="FAH"/>
</dbReference>
<keyword evidence="2" id="KW-0479">Metal-binding</keyword>
<comment type="caution">
    <text evidence="4">The sequence shown here is derived from an EMBL/GenBank/DDBJ whole genome shotgun (WGS) entry which is preliminary data.</text>
</comment>
<keyword evidence="5" id="KW-1185">Reference proteome</keyword>
<reference evidence="4 5" key="1">
    <citation type="journal article" date="2019" name="Emerg. Microbes Infect.">
        <title>Comprehensive subspecies identification of 175 nontuberculous mycobacteria species based on 7547 genomic profiles.</title>
        <authorList>
            <person name="Matsumoto Y."/>
            <person name="Kinjo T."/>
            <person name="Motooka D."/>
            <person name="Nabeya D."/>
            <person name="Jung N."/>
            <person name="Uechi K."/>
            <person name="Horii T."/>
            <person name="Iida T."/>
            <person name="Fujita J."/>
            <person name="Nakamura S."/>
        </authorList>
    </citation>
    <scope>NUCLEOTIDE SEQUENCE [LARGE SCALE GENOMIC DNA]</scope>
    <source>
        <strain evidence="4 5">JCM 13392</strain>
    </source>
</reference>
<dbReference type="Gene3D" id="3.90.850.10">
    <property type="entry name" value="Fumarylacetoacetase-like, C-terminal domain"/>
    <property type="match status" value="1"/>
</dbReference>
<evidence type="ECO:0000256" key="1">
    <source>
        <dbReference type="ARBA" id="ARBA00010211"/>
    </source>
</evidence>
<evidence type="ECO:0000256" key="2">
    <source>
        <dbReference type="ARBA" id="ARBA00022723"/>
    </source>
</evidence>
<organism evidence="4 5">
    <name type="scientific">Mycolicibacterium murale</name>
    <dbReference type="NCBI Taxonomy" id="182220"/>
    <lineage>
        <taxon>Bacteria</taxon>
        <taxon>Bacillati</taxon>
        <taxon>Actinomycetota</taxon>
        <taxon>Actinomycetes</taxon>
        <taxon>Mycobacteriales</taxon>
        <taxon>Mycobacteriaceae</taxon>
        <taxon>Mycolicibacterium</taxon>
    </lineage>
</organism>
<feature type="domain" description="Fumarylacetoacetase-like C-terminal" evidence="3">
    <location>
        <begin position="75"/>
        <end position="279"/>
    </location>
</feature>
<keyword evidence="4" id="KW-0378">Hydrolase</keyword>
<dbReference type="PANTHER" id="PTHR42796:SF4">
    <property type="entry name" value="FUMARYLACETOACETATE HYDROLASE DOMAIN-CONTAINING PROTEIN 2A"/>
    <property type="match status" value="1"/>
</dbReference>
<dbReference type="RefSeq" id="WP_193489816.1">
    <property type="nucleotide sequence ID" value="NZ_BAAAMC010000057.1"/>
</dbReference>
<evidence type="ECO:0000313" key="4">
    <source>
        <dbReference type="EMBL" id="GFG59238.1"/>
    </source>
</evidence>
<dbReference type="GO" id="GO:0016787">
    <property type="term" value="F:hydrolase activity"/>
    <property type="evidence" value="ECO:0007669"/>
    <property type="project" value="UniProtKB-KW"/>
</dbReference>
<dbReference type="AlphaFoldDB" id="A0A7I9WPE8"/>
<sequence>MRLVNAAGRLTLMLEDDRGIDVETASGGRFAADPQAVYEVWDEFREWAAGNHGVEGTIAVDDDALGAPVPRPRQVFGIGLNYRAHAAEAGVELPEAPMVFTKFPSSVTGPRGVIDLPEGSVDFEVELVAVMGRVAAGVRAGEAWSHVAGLTVGQDLSERELQTAGPPPQQVNMAKSFAGFGPIGPELVTPDEFDDPNDIEISCSLNGALVQKTRTADMIFAIPKLVEYLSSVVTLYPGDLIFTGTPSGVGFARQPKLLIGPGDNLVTVADSIGEMRHTFRSAPRA</sequence>
<gene>
    <name evidence="4" type="ORF">MMUR_33740</name>
</gene>
<name>A0A7I9WPE8_9MYCO</name>
<accession>A0A7I9WPE8</accession>
<evidence type="ECO:0000313" key="5">
    <source>
        <dbReference type="Proteomes" id="UP000465241"/>
    </source>
</evidence>
<dbReference type="SUPFAM" id="SSF56529">
    <property type="entry name" value="FAH"/>
    <property type="match status" value="1"/>
</dbReference>
<dbReference type="PANTHER" id="PTHR42796">
    <property type="entry name" value="FUMARYLACETOACETATE HYDROLASE DOMAIN-CONTAINING PROTEIN 2A-RELATED"/>
    <property type="match status" value="1"/>
</dbReference>
<dbReference type="Pfam" id="PF01557">
    <property type="entry name" value="FAA_hydrolase"/>
    <property type="match status" value="1"/>
</dbReference>
<evidence type="ECO:0000259" key="3">
    <source>
        <dbReference type="Pfam" id="PF01557"/>
    </source>
</evidence>
<dbReference type="InterPro" id="IPR036663">
    <property type="entry name" value="Fumarylacetoacetase_C_sf"/>
</dbReference>
<dbReference type="GO" id="GO:0044281">
    <property type="term" value="P:small molecule metabolic process"/>
    <property type="evidence" value="ECO:0007669"/>
    <property type="project" value="UniProtKB-ARBA"/>
</dbReference>
<dbReference type="Proteomes" id="UP000465241">
    <property type="component" value="Unassembled WGS sequence"/>
</dbReference>
<dbReference type="EMBL" id="BLKT01000003">
    <property type="protein sequence ID" value="GFG59238.1"/>
    <property type="molecule type" value="Genomic_DNA"/>
</dbReference>
<protein>
    <submittedName>
        <fullName evidence="4">Fumarylacetoacetate hydrolase</fullName>
    </submittedName>
</protein>